<evidence type="ECO:0000256" key="7">
    <source>
        <dbReference type="SAM" id="MobiDB-lite"/>
    </source>
</evidence>
<dbReference type="GO" id="GO:0004888">
    <property type="term" value="F:transmembrane signaling receptor activity"/>
    <property type="evidence" value="ECO:0007669"/>
    <property type="project" value="InterPro"/>
</dbReference>
<reference evidence="9" key="1">
    <citation type="submission" date="2022-11" db="UniProtKB">
        <authorList>
            <consortium name="WormBaseParasite"/>
        </authorList>
    </citation>
    <scope>IDENTIFICATION</scope>
</reference>
<feature type="transmembrane region" description="Helical" evidence="6">
    <location>
        <begin position="153"/>
        <end position="178"/>
    </location>
</feature>
<feature type="transmembrane region" description="Helical" evidence="6">
    <location>
        <begin position="235"/>
        <end position="257"/>
    </location>
</feature>
<dbReference type="SUPFAM" id="SSF81321">
    <property type="entry name" value="Family A G protein-coupled receptor-like"/>
    <property type="match status" value="1"/>
</dbReference>
<comment type="subcellular location">
    <subcellularLocation>
        <location evidence="1">Membrane</location>
        <topology evidence="1">Multi-pass membrane protein</topology>
    </subcellularLocation>
</comment>
<feature type="region of interest" description="Disordered" evidence="7">
    <location>
        <begin position="280"/>
        <end position="303"/>
    </location>
</feature>
<sequence>MFRVSICVSIPSVALYIAEIVTIVRHKKFHKSFYALFVMRAISDLMYVLTSYCANRLPSMIGLFFTQHTFQATNLVTAFILLNRLTAIIMPLKHEKLWCKFLPFITMFVFCMPILTSWPIFNMNGIIQFNNPNSTTDRNFIVTEAANGPYLKYYVYVCAVFSAIFTVLCVLINIATFVAYKLHVKNSNNNNGIEIEKKLLVYALATFFGHMLLASYYLSFTIINLDDPKTRAMVYVYYSPIMDTTTVMFSSFFLLWASSPFRQQLLKDFALIRRNNRVAAQEGPPRNNHQFQTSSLQRMPAIS</sequence>
<evidence type="ECO:0000313" key="8">
    <source>
        <dbReference type="Proteomes" id="UP000887572"/>
    </source>
</evidence>
<feature type="transmembrane region" description="Helical" evidence="6">
    <location>
        <begin position="70"/>
        <end position="89"/>
    </location>
</feature>
<accession>A0A914HAM0</accession>
<dbReference type="Pfam" id="PF02118">
    <property type="entry name" value="Srg"/>
    <property type="match status" value="1"/>
</dbReference>
<evidence type="ECO:0000256" key="3">
    <source>
        <dbReference type="ARBA" id="ARBA00022692"/>
    </source>
</evidence>
<proteinExistence type="inferred from homology"/>
<comment type="caution">
    <text evidence="6">Lacks conserved residue(s) required for the propagation of feature annotation.</text>
</comment>
<feature type="transmembrane region" description="Helical" evidence="6">
    <location>
        <begin position="199"/>
        <end position="223"/>
    </location>
</feature>
<dbReference type="GO" id="GO:0016020">
    <property type="term" value="C:membrane"/>
    <property type="evidence" value="ECO:0007669"/>
    <property type="project" value="UniProtKB-SubCell"/>
</dbReference>
<dbReference type="PANTHER" id="PTHR31552:SF8">
    <property type="entry name" value="SERPENTINE RECEPTOR CLASS GAMMA"/>
    <property type="match status" value="1"/>
</dbReference>
<keyword evidence="8" id="KW-1185">Reference proteome</keyword>
<dbReference type="WBParaSite" id="Gr19_v10_g14815.t2">
    <property type="protein sequence ID" value="Gr19_v10_g14815.t2"/>
    <property type="gene ID" value="Gr19_v10_g14815"/>
</dbReference>
<organism evidence="8 9">
    <name type="scientific">Globodera rostochiensis</name>
    <name type="common">Golden nematode worm</name>
    <name type="synonym">Heterodera rostochiensis</name>
    <dbReference type="NCBI Taxonomy" id="31243"/>
    <lineage>
        <taxon>Eukaryota</taxon>
        <taxon>Metazoa</taxon>
        <taxon>Ecdysozoa</taxon>
        <taxon>Nematoda</taxon>
        <taxon>Chromadorea</taxon>
        <taxon>Rhabditida</taxon>
        <taxon>Tylenchina</taxon>
        <taxon>Tylenchomorpha</taxon>
        <taxon>Tylenchoidea</taxon>
        <taxon>Heteroderidae</taxon>
        <taxon>Heteroderinae</taxon>
        <taxon>Globodera</taxon>
    </lineage>
</organism>
<feature type="transmembrane region" description="Helical" evidence="6">
    <location>
        <begin position="33"/>
        <end position="50"/>
    </location>
</feature>
<dbReference type="InterPro" id="IPR000609">
    <property type="entry name" value="7TM_GPCR_serpentine_rcpt_Srg"/>
</dbReference>
<dbReference type="Proteomes" id="UP000887572">
    <property type="component" value="Unplaced"/>
</dbReference>
<dbReference type="GO" id="GO:0007606">
    <property type="term" value="P:sensory perception of chemical stimulus"/>
    <property type="evidence" value="ECO:0007669"/>
    <property type="project" value="UniProtKB-UniRule"/>
</dbReference>
<name>A0A914HAM0_GLORO</name>
<evidence type="ECO:0000256" key="1">
    <source>
        <dbReference type="ARBA" id="ARBA00004141"/>
    </source>
</evidence>
<keyword evidence="4 6" id="KW-1133">Transmembrane helix</keyword>
<evidence type="ECO:0000256" key="4">
    <source>
        <dbReference type="ARBA" id="ARBA00022989"/>
    </source>
</evidence>
<evidence type="ECO:0000256" key="5">
    <source>
        <dbReference type="ARBA" id="ARBA00023136"/>
    </source>
</evidence>
<dbReference type="Gene3D" id="1.20.1070.10">
    <property type="entry name" value="Rhodopsin 7-helix transmembrane proteins"/>
    <property type="match status" value="1"/>
</dbReference>
<feature type="transmembrane region" description="Helical" evidence="6">
    <location>
        <begin position="101"/>
        <end position="121"/>
    </location>
</feature>
<comment type="similarity">
    <text evidence="2 6">Belongs to the nematode receptor-like protein srg family.</text>
</comment>
<dbReference type="AlphaFoldDB" id="A0A914HAM0"/>
<evidence type="ECO:0000256" key="2">
    <source>
        <dbReference type="ARBA" id="ARBA00005692"/>
    </source>
</evidence>
<evidence type="ECO:0000256" key="6">
    <source>
        <dbReference type="RuleBase" id="RU280813"/>
    </source>
</evidence>
<dbReference type="PANTHER" id="PTHR31552">
    <property type="entry name" value="SERPENTINE RECEPTOR CLASS GAMMA"/>
    <property type="match status" value="1"/>
</dbReference>
<keyword evidence="5 6" id="KW-0472">Membrane</keyword>
<evidence type="ECO:0000313" key="9">
    <source>
        <dbReference type="WBParaSite" id="Gr19_v10_g14815.t2"/>
    </source>
</evidence>
<protein>
    <recommendedName>
        <fullName evidence="6">Serpentine receptor class gamma</fullName>
    </recommendedName>
</protein>
<keyword evidence="3 6" id="KW-0812">Transmembrane</keyword>
<feature type="compositionally biased region" description="Polar residues" evidence="7">
    <location>
        <begin position="287"/>
        <end position="297"/>
    </location>
</feature>